<gene>
    <name evidence="8" type="ORF">DAEQUDRAFT_728109</name>
</gene>
<keyword evidence="3 6" id="KW-1133">Transmembrane helix</keyword>
<dbReference type="EMBL" id="KV429068">
    <property type="protein sequence ID" value="KZT68297.1"/>
    <property type="molecule type" value="Genomic_DNA"/>
</dbReference>
<feature type="compositionally biased region" description="Basic and acidic residues" evidence="5">
    <location>
        <begin position="459"/>
        <end position="477"/>
    </location>
</feature>
<dbReference type="GO" id="GO:0012505">
    <property type="term" value="C:endomembrane system"/>
    <property type="evidence" value="ECO:0007669"/>
    <property type="project" value="UniProtKB-SubCell"/>
</dbReference>
<reference evidence="8 9" key="1">
    <citation type="journal article" date="2016" name="Mol. Biol. Evol.">
        <title>Comparative Genomics of Early-Diverging Mushroom-Forming Fungi Provides Insights into the Origins of Lignocellulose Decay Capabilities.</title>
        <authorList>
            <person name="Nagy L.G."/>
            <person name="Riley R."/>
            <person name="Tritt A."/>
            <person name="Adam C."/>
            <person name="Daum C."/>
            <person name="Floudas D."/>
            <person name="Sun H."/>
            <person name="Yadav J.S."/>
            <person name="Pangilinan J."/>
            <person name="Larsson K.H."/>
            <person name="Matsuura K."/>
            <person name="Barry K."/>
            <person name="Labutti K."/>
            <person name="Kuo R."/>
            <person name="Ohm R.A."/>
            <person name="Bhattacharya S.S."/>
            <person name="Shirouzu T."/>
            <person name="Yoshinaga Y."/>
            <person name="Martin F.M."/>
            <person name="Grigoriev I.V."/>
            <person name="Hibbett D.S."/>
        </authorList>
    </citation>
    <scope>NUCLEOTIDE SEQUENCE [LARGE SCALE GENOMIC DNA]</scope>
    <source>
        <strain evidence="8 9">L-15889</strain>
    </source>
</reference>
<evidence type="ECO:0000256" key="2">
    <source>
        <dbReference type="ARBA" id="ARBA00022692"/>
    </source>
</evidence>
<keyword evidence="2 6" id="KW-0812">Transmembrane</keyword>
<feature type="region of interest" description="Disordered" evidence="5">
    <location>
        <begin position="430"/>
        <end position="491"/>
    </location>
</feature>
<feature type="compositionally biased region" description="Basic and acidic residues" evidence="5">
    <location>
        <begin position="358"/>
        <end position="373"/>
    </location>
</feature>
<dbReference type="OrthoDB" id="5586090at2759"/>
<dbReference type="GO" id="GO:0007031">
    <property type="term" value="P:peroxisome organization"/>
    <property type="evidence" value="ECO:0007669"/>
    <property type="project" value="UniProtKB-ARBA"/>
</dbReference>
<dbReference type="InterPro" id="IPR052646">
    <property type="entry name" value="Peroxisomal_PEX28-32"/>
</dbReference>
<evidence type="ECO:0000256" key="5">
    <source>
        <dbReference type="SAM" id="MobiDB-lite"/>
    </source>
</evidence>
<feature type="transmembrane region" description="Helical" evidence="6">
    <location>
        <begin position="141"/>
        <end position="167"/>
    </location>
</feature>
<evidence type="ECO:0000256" key="3">
    <source>
        <dbReference type="ARBA" id="ARBA00022989"/>
    </source>
</evidence>
<evidence type="ECO:0000256" key="6">
    <source>
        <dbReference type="SAM" id="Phobius"/>
    </source>
</evidence>
<organism evidence="8 9">
    <name type="scientific">Daedalea quercina L-15889</name>
    <dbReference type="NCBI Taxonomy" id="1314783"/>
    <lineage>
        <taxon>Eukaryota</taxon>
        <taxon>Fungi</taxon>
        <taxon>Dikarya</taxon>
        <taxon>Basidiomycota</taxon>
        <taxon>Agaricomycotina</taxon>
        <taxon>Agaricomycetes</taxon>
        <taxon>Polyporales</taxon>
        <taxon>Fomitopsis</taxon>
    </lineage>
</organism>
<evidence type="ECO:0000313" key="8">
    <source>
        <dbReference type="EMBL" id="KZT68297.1"/>
    </source>
</evidence>
<dbReference type="SMART" id="SM00693">
    <property type="entry name" value="DysFN"/>
    <property type="match status" value="1"/>
</dbReference>
<feature type="domain" description="Peroxin/Ferlin" evidence="7">
    <location>
        <begin position="229"/>
        <end position="308"/>
    </location>
</feature>
<dbReference type="GO" id="GO:0005778">
    <property type="term" value="C:peroxisomal membrane"/>
    <property type="evidence" value="ECO:0007669"/>
    <property type="project" value="TreeGrafter"/>
</dbReference>
<evidence type="ECO:0000313" key="9">
    <source>
        <dbReference type="Proteomes" id="UP000076727"/>
    </source>
</evidence>
<evidence type="ECO:0000259" key="7">
    <source>
        <dbReference type="SMART" id="SM00693"/>
    </source>
</evidence>
<dbReference type="AlphaFoldDB" id="A0A165PJW3"/>
<dbReference type="Pfam" id="PF06398">
    <property type="entry name" value="Pex24p"/>
    <property type="match status" value="1"/>
</dbReference>
<dbReference type="PANTHER" id="PTHR31679">
    <property type="entry name" value="PEROXISOMAL MEMBRANE PROTEIN PEX30-RELATED"/>
    <property type="match status" value="1"/>
</dbReference>
<keyword evidence="9" id="KW-1185">Reference proteome</keyword>
<feature type="compositionally biased region" description="Basic and acidic residues" evidence="5">
    <location>
        <begin position="314"/>
        <end position="328"/>
    </location>
</feature>
<comment type="subcellular location">
    <subcellularLocation>
        <location evidence="1">Endomembrane system</location>
        <topology evidence="1">Multi-pass membrane protein</topology>
    </subcellularLocation>
</comment>
<dbReference type="PANTHER" id="PTHR31679:SF2">
    <property type="entry name" value="PEROXISOMAL MEMBRANE PROTEIN PEX30-RELATED"/>
    <property type="match status" value="1"/>
</dbReference>
<evidence type="ECO:0000256" key="1">
    <source>
        <dbReference type="ARBA" id="ARBA00004127"/>
    </source>
</evidence>
<accession>A0A165PJW3</accession>
<sequence length="504" mass="55891">MSKPLESTAPLPLAEFLNTLPSPLVTALVGLAPHISRLRRVAQVASWKTTWEDSWIALGTLWAVCLFAEVGVRYLLPLLVASVLVYTSWRRKHTSGQPVATEDSLQQTISDLTTIHALLPAVSLPTTPPTRVLLRIFAISYVPYLFLTFFIPFRVLLALAGTVLLTWRARWVALIRRGLWRSAHVRWAIYRLWALLSGQPLSPTLASLRISTSSSAVAAEPPAEQPANAIRFLFTVHENQRWWMGLDWTAALLPGERPSWCSASLQPVQPPAAFALPAPTTVYMRNSDGGRVKRTARWRWAEPEWRVVMHKEGEPAARVERPLPKEEPPSTTASGAARMLRAAGKMREGSISASPEQPKAKERENDEGEHQGGAEEEDQEEEVFTDPDGWVYADNKWEGPSAKGGMGKYTRYRRWTRIAILIETVDPVEPGEIGIQRDDDSDCTPGAPSAVLSPVNDTVHPDWEPSHGRTDSLDKKTPAASPADDEKDGLRKRLKAAVHNATMS</sequence>
<proteinExistence type="predicted"/>
<keyword evidence="4 6" id="KW-0472">Membrane</keyword>
<dbReference type="STRING" id="1314783.A0A165PJW3"/>
<protein>
    <recommendedName>
        <fullName evidence="7">Peroxin/Ferlin domain-containing protein</fullName>
    </recommendedName>
</protein>
<evidence type="ECO:0000256" key="4">
    <source>
        <dbReference type="ARBA" id="ARBA00023136"/>
    </source>
</evidence>
<name>A0A165PJW3_9APHY</name>
<feature type="region of interest" description="Disordered" evidence="5">
    <location>
        <begin position="314"/>
        <end position="382"/>
    </location>
</feature>
<dbReference type="Proteomes" id="UP000076727">
    <property type="component" value="Unassembled WGS sequence"/>
</dbReference>
<dbReference type="InterPro" id="IPR010482">
    <property type="entry name" value="TECPR1-like_DysF"/>
</dbReference>
<dbReference type="InterPro" id="IPR006614">
    <property type="entry name" value="Peroxin/Ferlin"/>
</dbReference>
<feature type="transmembrane region" description="Helical" evidence="6">
    <location>
        <begin position="55"/>
        <end position="76"/>
    </location>
</feature>